<dbReference type="InterPro" id="IPR017907">
    <property type="entry name" value="Znf_RING_CS"/>
</dbReference>
<keyword evidence="3" id="KW-0862">Zinc</keyword>
<dbReference type="EMBL" id="JABBWM010000013">
    <property type="protein sequence ID" value="KAG2113057.1"/>
    <property type="molecule type" value="Genomic_DNA"/>
</dbReference>
<comment type="caution">
    <text evidence="7">The sequence shown here is derived from an EMBL/GenBank/DDBJ whole genome shotgun (WGS) entry which is preliminary data.</text>
</comment>
<dbReference type="GO" id="GO:0061630">
    <property type="term" value="F:ubiquitin protein ligase activity"/>
    <property type="evidence" value="ECO:0007669"/>
    <property type="project" value="InterPro"/>
</dbReference>
<proteinExistence type="predicted"/>
<dbReference type="Proteomes" id="UP000823399">
    <property type="component" value="Unassembled WGS sequence"/>
</dbReference>
<dbReference type="InterPro" id="IPR001841">
    <property type="entry name" value="Znf_RING"/>
</dbReference>
<dbReference type="InterPro" id="IPR027370">
    <property type="entry name" value="Znf-RING_euk"/>
</dbReference>
<reference evidence="7" key="1">
    <citation type="journal article" date="2020" name="New Phytol.">
        <title>Comparative genomics reveals dynamic genome evolution in host specialist ectomycorrhizal fungi.</title>
        <authorList>
            <person name="Lofgren L.A."/>
            <person name="Nguyen N.H."/>
            <person name="Vilgalys R."/>
            <person name="Ruytinx J."/>
            <person name="Liao H.L."/>
            <person name="Branco S."/>
            <person name="Kuo A."/>
            <person name="LaButti K."/>
            <person name="Lipzen A."/>
            <person name="Andreopoulos W."/>
            <person name="Pangilinan J."/>
            <person name="Riley R."/>
            <person name="Hundley H."/>
            <person name="Na H."/>
            <person name="Barry K."/>
            <person name="Grigoriev I.V."/>
            <person name="Stajich J.E."/>
            <person name="Kennedy P.G."/>
        </authorList>
    </citation>
    <scope>NUCLEOTIDE SEQUENCE</scope>
    <source>
        <strain evidence="7">FC423</strain>
    </source>
</reference>
<keyword evidence="1" id="KW-0479">Metal-binding</keyword>
<feature type="region of interest" description="Disordered" evidence="5">
    <location>
        <begin position="265"/>
        <end position="290"/>
    </location>
</feature>
<name>A0A9P7JWQ9_9AGAM</name>
<evidence type="ECO:0000256" key="5">
    <source>
        <dbReference type="SAM" id="MobiDB-lite"/>
    </source>
</evidence>
<dbReference type="SUPFAM" id="SSF57850">
    <property type="entry name" value="RING/U-box"/>
    <property type="match status" value="1"/>
</dbReference>
<dbReference type="PROSITE" id="PS00518">
    <property type="entry name" value="ZF_RING_1"/>
    <property type="match status" value="1"/>
</dbReference>
<dbReference type="RefSeq" id="XP_041295615.1">
    <property type="nucleotide sequence ID" value="XM_041436461.1"/>
</dbReference>
<accession>A0A9P7JWQ9</accession>
<dbReference type="PANTHER" id="PTHR22894:SF5">
    <property type="entry name" value="RING-TYPE DOMAIN-CONTAINING PROTEIN"/>
    <property type="match status" value="1"/>
</dbReference>
<feature type="domain" description="RING-type" evidence="6">
    <location>
        <begin position="166"/>
        <end position="218"/>
    </location>
</feature>
<dbReference type="InterPro" id="IPR013083">
    <property type="entry name" value="Znf_RING/FYVE/PHD"/>
</dbReference>
<dbReference type="InterPro" id="IPR038896">
    <property type="entry name" value="RNF170"/>
</dbReference>
<dbReference type="Pfam" id="PF13445">
    <property type="entry name" value="zf-RING_UBOX"/>
    <property type="match status" value="1"/>
</dbReference>
<evidence type="ECO:0000256" key="4">
    <source>
        <dbReference type="PROSITE-ProRule" id="PRU00175"/>
    </source>
</evidence>
<evidence type="ECO:0000256" key="1">
    <source>
        <dbReference type="ARBA" id="ARBA00022723"/>
    </source>
</evidence>
<organism evidence="7 8">
    <name type="scientific">Suillus discolor</name>
    <dbReference type="NCBI Taxonomy" id="1912936"/>
    <lineage>
        <taxon>Eukaryota</taxon>
        <taxon>Fungi</taxon>
        <taxon>Dikarya</taxon>
        <taxon>Basidiomycota</taxon>
        <taxon>Agaricomycotina</taxon>
        <taxon>Agaricomycetes</taxon>
        <taxon>Agaricomycetidae</taxon>
        <taxon>Boletales</taxon>
        <taxon>Suillineae</taxon>
        <taxon>Suillaceae</taxon>
        <taxon>Suillus</taxon>
    </lineage>
</organism>
<sequence length="317" mass="35709">MTRPSSRVPANRPMTRSITALTLRRSTRLSGVQVIHAHTTLPHQLITRKSNKSVTKICRDAEPPRQFKHGTPRAQGTAIQDVGEAIGCPSPSGPHSTSTSPLSDNVSARETELILKEKDFRSKSRKLEKQLATVSRKEREAAALLEECKQRLERTTIRHLEDYFTCPLCFEIMACPYSLNPRQCGHTFCATCILKWFFSRLHRVCGSWHQPVDCPMCRSALLYTPDNVPRPESSFPFIPNRTADNAIRGMINTLAKQADSGNVSASSSLADWGEDGHARQEWSRKERSGRHEMTSLATSWINMHGDEFITIKNRLEV</sequence>
<feature type="region of interest" description="Disordered" evidence="5">
    <location>
        <begin position="83"/>
        <end position="108"/>
    </location>
</feature>
<dbReference type="Gene3D" id="3.30.40.10">
    <property type="entry name" value="Zinc/RING finger domain, C3HC4 (zinc finger)"/>
    <property type="match status" value="1"/>
</dbReference>
<dbReference type="OrthoDB" id="6105938at2759"/>
<evidence type="ECO:0000256" key="3">
    <source>
        <dbReference type="ARBA" id="ARBA00022833"/>
    </source>
</evidence>
<keyword evidence="2 4" id="KW-0863">Zinc-finger</keyword>
<evidence type="ECO:0000256" key="2">
    <source>
        <dbReference type="ARBA" id="ARBA00022771"/>
    </source>
</evidence>
<evidence type="ECO:0000259" key="6">
    <source>
        <dbReference type="PROSITE" id="PS50089"/>
    </source>
</evidence>
<gene>
    <name evidence="7" type="ORF">F5147DRAFT_682499</name>
</gene>
<dbReference type="GO" id="GO:0008270">
    <property type="term" value="F:zinc ion binding"/>
    <property type="evidence" value="ECO:0007669"/>
    <property type="project" value="UniProtKB-KW"/>
</dbReference>
<dbReference type="AlphaFoldDB" id="A0A9P7JWQ9"/>
<evidence type="ECO:0000313" key="8">
    <source>
        <dbReference type="Proteomes" id="UP000823399"/>
    </source>
</evidence>
<dbReference type="GeneID" id="64698720"/>
<keyword evidence="8" id="KW-1185">Reference proteome</keyword>
<feature type="compositionally biased region" description="Basic and acidic residues" evidence="5">
    <location>
        <begin position="274"/>
        <end position="290"/>
    </location>
</feature>
<evidence type="ECO:0000313" key="7">
    <source>
        <dbReference type="EMBL" id="KAG2113057.1"/>
    </source>
</evidence>
<dbReference type="PROSITE" id="PS50089">
    <property type="entry name" value="ZF_RING_2"/>
    <property type="match status" value="1"/>
</dbReference>
<protein>
    <recommendedName>
        <fullName evidence="6">RING-type domain-containing protein</fullName>
    </recommendedName>
</protein>
<feature type="compositionally biased region" description="Low complexity" evidence="5">
    <location>
        <begin position="89"/>
        <end position="103"/>
    </location>
</feature>
<dbReference type="PANTHER" id="PTHR22894">
    <property type="entry name" value="RING-TYPE DOMAIN-CONTAINING PROTEIN"/>
    <property type="match status" value="1"/>
</dbReference>